<dbReference type="Proteomes" id="UP000677228">
    <property type="component" value="Unassembled WGS sequence"/>
</dbReference>
<evidence type="ECO:0000313" key="1">
    <source>
        <dbReference type="EMBL" id="CAF1506547.1"/>
    </source>
</evidence>
<accession>A0A8S2TRB3</accession>
<sequence length="218" mass="24858">LLKLIKSDVSDRLNVALNSQPIIKAFIDQTESENPTHYNQVLTRIAEYGTTYTKSESLLSIILQMLFDGIDDECLMNTNTFNDLWNFITNEGIESITRFSKYIAEDDLEYQINDDESPLYLALQLYNKEQVCQLFKQHKIADKDRLYDTAADKITRGGWLSGMQSVNRKIAPTKYTLLLKSISQFVQITDSPSVHANTSQLSEITASGKLKLLIYTLQ</sequence>
<feature type="non-terminal residue" evidence="2">
    <location>
        <position position="1"/>
    </location>
</feature>
<dbReference type="Proteomes" id="UP000682733">
    <property type="component" value="Unassembled WGS sequence"/>
</dbReference>
<protein>
    <submittedName>
        <fullName evidence="2">Uncharacterized protein</fullName>
    </submittedName>
</protein>
<dbReference type="AlphaFoldDB" id="A0A8S2TRB3"/>
<comment type="caution">
    <text evidence="2">The sequence shown here is derived from an EMBL/GenBank/DDBJ whole genome shotgun (WGS) entry which is preliminary data.</text>
</comment>
<proteinExistence type="predicted"/>
<dbReference type="EMBL" id="CAJNOK010034704">
    <property type="protein sequence ID" value="CAF1506547.1"/>
    <property type="molecule type" value="Genomic_DNA"/>
</dbReference>
<dbReference type="EMBL" id="CAJOBA010056754">
    <property type="protein sequence ID" value="CAF4294753.1"/>
    <property type="molecule type" value="Genomic_DNA"/>
</dbReference>
<organism evidence="2 3">
    <name type="scientific">Didymodactylos carnosus</name>
    <dbReference type="NCBI Taxonomy" id="1234261"/>
    <lineage>
        <taxon>Eukaryota</taxon>
        <taxon>Metazoa</taxon>
        <taxon>Spiralia</taxon>
        <taxon>Gnathifera</taxon>
        <taxon>Rotifera</taxon>
        <taxon>Eurotatoria</taxon>
        <taxon>Bdelloidea</taxon>
        <taxon>Philodinida</taxon>
        <taxon>Philodinidae</taxon>
        <taxon>Didymodactylos</taxon>
    </lineage>
</organism>
<gene>
    <name evidence="1" type="ORF">OVA965_LOCUS37178</name>
    <name evidence="2" type="ORF">TMI583_LOCUS38241</name>
</gene>
<name>A0A8S2TRB3_9BILA</name>
<reference evidence="2" key="1">
    <citation type="submission" date="2021-02" db="EMBL/GenBank/DDBJ databases">
        <authorList>
            <person name="Nowell W R."/>
        </authorList>
    </citation>
    <scope>NUCLEOTIDE SEQUENCE</scope>
</reference>
<evidence type="ECO:0000313" key="2">
    <source>
        <dbReference type="EMBL" id="CAF4294753.1"/>
    </source>
</evidence>
<evidence type="ECO:0000313" key="3">
    <source>
        <dbReference type="Proteomes" id="UP000682733"/>
    </source>
</evidence>